<feature type="transmembrane region" description="Helical" evidence="1">
    <location>
        <begin position="89"/>
        <end position="112"/>
    </location>
</feature>
<dbReference type="EMBL" id="JBHLWN010000078">
    <property type="protein sequence ID" value="MFC0214993.1"/>
    <property type="molecule type" value="Genomic_DNA"/>
</dbReference>
<dbReference type="Proteomes" id="UP001589776">
    <property type="component" value="Unassembled WGS sequence"/>
</dbReference>
<name>A0ABV6DQR9_9BACL</name>
<accession>A0ABV6DQR9</accession>
<evidence type="ECO:0000256" key="1">
    <source>
        <dbReference type="SAM" id="Phobius"/>
    </source>
</evidence>
<sequence length="232" mass="24740">MNEKTAARTAGLALILMTLAASFSYGYVHGSLVVPGEAQATLQRLTASSMLFRAEIFGWLLILILDIVVAWAFYLFLKPIHHGLSLLAAWLRLSYASILGIAIMCLIMVSLLTNGSSAAASLFAAGRQLPGLAMLFLKAFESVWSVGLIVFGGHLLLVGCLALRSPAIPRIIGILLLAAGAGYVAVHLGRAFAPEYAALVTMLEYGFMLPMIAGELGFALWLLFKPSLNSAK</sequence>
<keyword evidence="1" id="KW-0812">Transmembrane</keyword>
<feature type="transmembrane region" description="Helical" evidence="1">
    <location>
        <begin position="205"/>
        <end position="224"/>
    </location>
</feature>
<keyword evidence="1" id="KW-1133">Transmembrane helix</keyword>
<keyword evidence="1" id="KW-0472">Membrane</keyword>
<reference evidence="2 3" key="1">
    <citation type="submission" date="2024-09" db="EMBL/GenBank/DDBJ databases">
        <authorList>
            <person name="Sun Q."/>
            <person name="Mori K."/>
        </authorList>
    </citation>
    <scope>NUCLEOTIDE SEQUENCE [LARGE SCALE GENOMIC DNA]</scope>
    <source>
        <strain evidence="2 3">CCM 7759</strain>
    </source>
</reference>
<organism evidence="2 3">
    <name type="scientific">Paenibacillus chartarius</name>
    <dbReference type="NCBI Taxonomy" id="747481"/>
    <lineage>
        <taxon>Bacteria</taxon>
        <taxon>Bacillati</taxon>
        <taxon>Bacillota</taxon>
        <taxon>Bacilli</taxon>
        <taxon>Bacillales</taxon>
        <taxon>Paenibacillaceae</taxon>
        <taxon>Paenibacillus</taxon>
    </lineage>
</organism>
<dbReference type="Pfam" id="PF14329">
    <property type="entry name" value="DUF4386"/>
    <property type="match status" value="1"/>
</dbReference>
<dbReference type="InterPro" id="IPR025495">
    <property type="entry name" value="DUF4386"/>
</dbReference>
<feature type="transmembrane region" description="Helical" evidence="1">
    <location>
        <begin position="56"/>
        <end position="77"/>
    </location>
</feature>
<proteinExistence type="predicted"/>
<evidence type="ECO:0000313" key="2">
    <source>
        <dbReference type="EMBL" id="MFC0214993.1"/>
    </source>
</evidence>
<protein>
    <submittedName>
        <fullName evidence="2">DUF4386 domain-containing protein</fullName>
    </submittedName>
</protein>
<evidence type="ECO:0000313" key="3">
    <source>
        <dbReference type="Proteomes" id="UP001589776"/>
    </source>
</evidence>
<comment type="caution">
    <text evidence="2">The sequence shown here is derived from an EMBL/GenBank/DDBJ whole genome shotgun (WGS) entry which is preliminary data.</text>
</comment>
<keyword evidence="3" id="KW-1185">Reference proteome</keyword>
<gene>
    <name evidence="2" type="ORF">ACFFK0_21595</name>
</gene>
<dbReference type="RefSeq" id="WP_377472444.1">
    <property type="nucleotide sequence ID" value="NZ_JBHLWN010000078.1"/>
</dbReference>
<feature type="transmembrane region" description="Helical" evidence="1">
    <location>
        <begin position="143"/>
        <end position="164"/>
    </location>
</feature>
<feature type="transmembrane region" description="Helical" evidence="1">
    <location>
        <begin position="171"/>
        <end position="193"/>
    </location>
</feature>